<dbReference type="PANTHER" id="PTHR34535">
    <property type="entry name" value="HYDROGENASE MATURATION FACTOR HYPA"/>
    <property type="match status" value="1"/>
</dbReference>
<dbReference type="GO" id="GO:0008270">
    <property type="term" value="F:zinc ion binding"/>
    <property type="evidence" value="ECO:0007669"/>
    <property type="project" value="UniProtKB-UniRule"/>
</dbReference>
<evidence type="ECO:0000256" key="4">
    <source>
        <dbReference type="ARBA" id="ARBA00022833"/>
    </source>
</evidence>
<evidence type="ECO:0000256" key="2">
    <source>
        <dbReference type="ARBA" id="ARBA00022596"/>
    </source>
</evidence>
<comment type="function">
    <text evidence="5">Involved in the maturation of [NiFe] hydrogenases. Required for nickel insertion into the metal center of the hydrogenase.</text>
</comment>
<evidence type="ECO:0000313" key="6">
    <source>
        <dbReference type="EMBL" id="STO97894.1"/>
    </source>
</evidence>
<dbReference type="AlphaFoldDB" id="A0A377J6I1"/>
<feature type="binding site" evidence="5">
    <location>
        <position position="107"/>
    </location>
    <ligand>
        <name>Zn(2+)</name>
        <dbReference type="ChEBI" id="CHEBI:29105"/>
    </ligand>
</feature>
<name>A0A377J6I1_9HELI</name>
<dbReference type="EMBL" id="UGHV01000001">
    <property type="protein sequence ID" value="STO97894.1"/>
    <property type="molecule type" value="Genomic_DNA"/>
</dbReference>
<feature type="binding site" evidence="5">
    <location>
        <position position="104"/>
    </location>
    <ligand>
        <name>Zn(2+)</name>
        <dbReference type="ChEBI" id="CHEBI:29105"/>
    </ligand>
</feature>
<gene>
    <name evidence="5 6" type="primary">hypA</name>
    <name evidence="6" type="ORF">NCTC12410_01735</name>
</gene>
<feature type="binding site" evidence="5">
    <location>
        <position position="87"/>
    </location>
    <ligand>
        <name>Zn(2+)</name>
        <dbReference type="ChEBI" id="CHEBI:29105"/>
    </ligand>
</feature>
<dbReference type="RefSeq" id="WP_258552266.1">
    <property type="nucleotide sequence ID" value="NZ_UGHV01000001.1"/>
</dbReference>
<comment type="similarity">
    <text evidence="1 5">Belongs to the HypA/HybF family.</text>
</comment>
<accession>A0A377J6I1</accession>
<evidence type="ECO:0000256" key="3">
    <source>
        <dbReference type="ARBA" id="ARBA00022723"/>
    </source>
</evidence>
<keyword evidence="4 5" id="KW-0862">Zinc</keyword>
<protein>
    <recommendedName>
        <fullName evidence="5">Hydrogenase maturation factor HypA</fullName>
    </recommendedName>
</protein>
<dbReference type="InterPro" id="IPR000688">
    <property type="entry name" value="HypA/HybF"/>
</dbReference>
<dbReference type="Proteomes" id="UP000254841">
    <property type="component" value="Unassembled WGS sequence"/>
</dbReference>
<reference evidence="6 7" key="1">
    <citation type="submission" date="2018-06" db="EMBL/GenBank/DDBJ databases">
        <authorList>
            <consortium name="Pathogen Informatics"/>
            <person name="Doyle S."/>
        </authorList>
    </citation>
    <scope>NUCLEOTIDE SEQUENCE [LARGE SCALE GENOMIC DNA]</scope>
    <source>
        <strain evidence="6 7">NCTC12410</strain>
    </source>
</reference>
<dbReference type="NCBIfam" id="TIGR00100">
    <property type="entry name" value="hypA"/>
    <property type="match status" value="1"/>
</dbReference>
<dbReference type="GO" id="GO:0016151">
    <property type="term" value="F:nickel cation binding"/>
    <property type="evidence" value="ECO:0007669"/>
    <property type="project" value="UniProtKB-UniRule"/>
</dbReference>
<sequence length="129" mass="14375">MLKSTKYEKKDHPMHEYSVVTALLEQCDHYALDSGASKIEKIVVGIGEHSGIEVALLQSAFETFKEESIYTKHAHLEIQIQPIMLACSSCGTTSAPKQQDYATCPQCASKSVQITQGRDMLLLRLEMLE</sequence>
<dbReference type="Pfam" id="PF01155">
    <property type="entry name" value="HypA"/>
    <property type="match status" value="1"/>
</dbReference>
<evidence type="ECO:0000313" key="7">
    <source>
        <dbReference type="Proteomes" id="UP000254841"/>
    </source>
</evidence>
<keyword evidence="2 5" id="KW-0533">Nickel</keyword>
<evidence type="ECO:0000256" key="1">
    <source>
        <dbReference type="ARBA" id="ARBA00010748"/>
    </source>
</evidence>
<dbReference type="Gene3D" id="3.30.2320.80">
    <property type="match status" value="1"/>
</dbReference>
<keyword evidence="3 5" id="KW-0479">Metal-binding</keyword>
<dbReference type="PANTHER" id="PTHR34535:SF3">
    <property type="entry name" value="HYDROGENASE MATURATION FACTOR HYPA"/>
    <property type="match status" value="1"/>
</dbReference>
<dbReference type="NCBIfam" id="NF001839">
    <property type="entry name" value="PRK00564.1"/>
    <property type="match status" value="1"/>
</dbReference>
<dbReference type="GO" id="GO:0051604">
    <property type="term" value="P:protein maturation"/>
    <property type="evidence" value="ECO:0007669"/>
    <property type="project" value="InterPro"/>
</dbReference>
<evidence type="ECO:0000256" key="5">
    <source>
        <dbReference type="HAMAP-Rule" id="MF_00213"/>
    </source>
</evidence>
<proteinExistence type="inferred from homology"/>
<organism evidence="6 7">
    <name type="scientific">Helicobacter canis</name>
    <dbReference type="NCBI Taxonomy" id="29419"/>
    <lineage>
        <taxon>Bacteria</taxon>
        <taxon>Pseudomonadati</taxon>
        <taxon>Campylobacterota</taxon>
        <taxon>Epsilonproteobacteria</taxon>
        <taxon>Campylobacterales</taxon>
        <taxon>Helicobacteraceae</taxon>
        <taxon>Helicobacter</taxon>
    </lineage>
</organism>
<dbReference type="PIRSF" id="PIRSF004761">
    <property type="entry name" value="Hydrgn_mat_HypA"/>
    <property type="match status" value="1"/>
</dbReference>
<feature type="binding site" evidence="5">
    <location>
        <position position="15"/>
    </location>
    <ligand>
        <name>Ni(2+)</name>
        <dbReference type="ChEBI" id="CHEBI:49786"/>
    </ligand>
</feature>
<dbReference type="HAMAP" id="MF_00213">
    <property type="entry name" value="HypA_HybF"/>
    <property type="match status" value="1"/>
</dbReference>
<dbReference type="InterPro" id="IPR020538">
    <property type="entry name" value="Hydgase_Ni_incorp_HypA/HybF_CS"/>
</dbReference>
<dbReference type="PROSITE" id="PS01249">
    <property type="entry name" value="HYPA"/>
    <property type="match status" value="1"/>
</dbReference>
<feature type="binding site" evidence="5">
    <location>
        <position position="90"/>
    </location>
    <ligand>
        <name>Zn(2+)</name>
        <dbReference type="ChEBI" id="CHEBI:29105"/>
    </ligand>
</feature>